<keyword evidence="2" id="KW-0472">Membrane</keyword>
<dbReference type="KEGG" id="ptkz:JDV02_010306"/>
<proteinExistence type="predicted"/>
<feature type="compositionally biased region" description="Basic and acidic residues" evidence="1">
    <location>
        <begin position="500"/>
        <end position="510"/>
    </location>
</feature>
<keyword evidence="2" id="KW-1133">Transmembrane helix</keyword>
<feature type="domain" description="DUF3533" evidence="3">
    <location>
        <begin position="41"/>
        <end position="412"/>
    </location>
</feature>
<evidence type="ECO:0000256" key="1">
    <source>
        <dbReference type="SAM" id="MobiDB-lite"/>
    </source>
</evidence>
<dbReference type="RefSeq" id="XP_047848053.1">
    <property type="nucleotide sequence ID" value="XM_047992040.1"/>
</dbReference>
<evidence type="ECO:0000256" key="2">
    <source>
        <dbReference type="SAM" id="Phobius"/>
    </source>
</evidence>
<feature type="transmembrane region" description="Helical" evidence="2">
    <location>
        <begin position="285"/>
        <end position="305"/>
    </location>
</feature>
<feature type="transmembrane region" description="Helical" evidence="2">
    <location>
        <begin position="38"/>
        <end position="58"/>
    </location>
</feature>
<keyword evidence="5" id="KW-1185">Reference proteome</keyword>
<dbReference type="Proteomes" id="UP000829364">
    <property type="component" value="Chromosome 12"/>
</dbReference>
<sequence>MMMASQAIRNIWPRAWNPRLPLSHPDVRTYRIKFLKAAALNFVLILVLFFSLFCYLFGSMYQQETRVHSLTVLWVDYDGGGIIGDAVRQAYASLRSSGFPTLVEKMAADYPSAGALREAVCNTDYWAALYTTQGASAALADAVSGANSSPYNASNVLSFIWNEARYPTVMDSLIAGSLQRLSEAARVAYYSLNGTAALASIPSASGGGNNAATEAAMTAFTSPWTLTSYNIKPTTQGPRAVYNTILIVLVLIQDFFYLAIINGLYVQFKIYTRVSPGRIVLVRDAISTVFTMTGSLLLTCAVWAFRGSWDVSGTQFALTWLVVWLFAHVNFLTLDVFTIWIPPQYISMALISWVVLNVTSIILPFDLSSPFYRWAYALPAHEAYEALTDVWSGGCNPHLHYALPILFAYEVSGLFWTALGVFRRCHYAALTEESAQEAMRLRVEAALALEREHDRRRRVDGEKKALPLLRKEGGDEDGDEDNDDEAGESSQAGRIVGKATTDDADRAEAEHEIEEIGEEIERMETRATRMANFGPTFRLVGTNEG</sequence>
<dbReference type="PANTHER" id="PTHR34814">
    <property type="entry name" value="NITROSOGUANIDINE RESISTANCE PROTEIN SNG1"/>
    <property type="match status" value="1"/>
</dbReference>
<feature type="compositionally biased region" description="Basic and acidic residues" evidence="1">
    <location>
        <begin position="458"/>
        <end position="473"/>
    </location>
</feature>
<dbReference type="AlphaFoldDB" id="A0A9Q8VHA1"/>
<organism evidence="4 5">
    <name type="scientific">Purpureocillium takamizusanense</name>
    <dbReference type="NCBI Taxonomy" id="2060973"/>
    <lineage>
        <taxon>Eukaryota</taxon>
        <taxon>Fungi</taxon>
        <taxon>Dikarya</taxon>
        <taxon>Ascomycota</taxon>
        <taxon>Pezizomycotina</taxon>
        <taxon>Sordariomycetes</taxon>
        <taxon>Hypocreomycetidae</taxon>
        <taxon>Hypocreales</taxon>
        <taxon>Ophiocordycipitaceae</taxon>
        <taxon>Purpureocillium</taxon>
    </lineage>
</organism>
<dbReference type="GeneID" id="72072250"/>
<keyword evidence="2" id="KW-0812">Transmembrane</keyword>
<feature type="compositionally biased region" description="Acidic residues" evidence="1">
    <location>
        <begin position="474"/>
        <end position="487"/>
    </location>
</feature>
<evidence type="ECO:0000259" key="3">
    <source>
        <dbReference type="Pfam" id="PF12051"/>
    </source>
</evidence>
<dbReference type="OrthoDB" id="2140105at2759"/>
<dbReference type="Pfam" id="PF12051">
    <property type="entry name" value="DUF3533"/>
    <property type="match status" value="1"/>
</dbReference>
<feature type="transmembrane region" description="Helical" evidence="2">
    <location>
        <begin position="240"/>
        <end position="265"/>
    </location>
</feature>
<feature type="transmembrane region" description="Helical" evidence="2">
    <location>
        <begin position="401"/>
        <end position="422"/>
    </location>
</feature>
<feature type="region of interest" description="Disordered" evidence="1">
    <location>
        <begin position="458"/>
        <end position="514"/>
    </location>
</feature>
<dbReference type="InterPro" id="IPR022703">
    <property type="entry name" value="DUF3533"/>
</dbReference>
<dbReference type="InterPro" id="IPR053001">
    <property type="entry name" value="MNNG_permease-like"/>
</dbReference>
<dbReference type="GO" id="GO:0016020">
    <property type="term" value="C:membrane"/>
    <property type="evidence" value="ECO:0007669"/>
    <property type="project" value="TreeGrafter"/>
</dbReference>
<dbReference type="EMBL" id="CP086365">
    <property type="protein sequence ID" value="UNI24572.1"/>
    <property type="molecule type" value="Genomic_DNA"/>
</dbReference>
<dbReference type="PANTHER" id="PTHR34814:SF2">
    <property type="entry name" value="DUF3533 DOMAIN-CONTAINING PROTEIN"/>
    <property type="match status" value="1"/>
</dbReference>
<protein>
    <recommendedName>
        <fullName evidence="3">DUF3533 domain-containing protein</fullName>
    </recommendedName>
</protein>
<feature type="transmembrane region" description="Helical" evidence="2">
    <location>
        <begin position="345"/>
        <end position="365"/>
    </location>
</feature>
<reference evidence="4" key="1">
    <citation type="submission" date="2021-11" db="EMBL/GenBank/DDBJ databases">
        <title>Purpureocillium_takamizusanense_genome.</title>
        <authorList>
            <person name="Nguyen N.-H."/>
        </authorList>
    </citation>
    <scope>NUCLEOTIDE SEQUENCE</scope>
    <source>
        <strain evidence="4">PT3</strain>
    </source>
</reference>
<evidence type="ECO:0000313" key="5">
    <source>
        <dbReference type="Proteomes" id="UP000829364"/>
    </source>
</evidence>
<feature type="transmembrane region" description="Helical" evidence="2">
    <location>
        <begin position="317"/>
        <end position="338"/>
    </location>
</feature>
<accession>A0A9Q8VHA1</accession>
<evidence type="ECO:0000313" key="4">
    <source>
        <dbReference type="EMBL" id="UNI24572.1"/>
    </source>
</evidence>
<gene>
    <name evidence="4" type="ORF">JDV02_010306</name>
</gene>
<name>A0A9Q8VHA1_9HYPO</name>